<evidence type="ECO:0000256" key="2">
    <source>
        <dbReference type="ARBA" id="ARBA00023002"/>
    </source>
</evidence>
<dbReference type="Pfam" id="PF02779">
    <property type="entry name" value="Transket_pyr"/>
    <property type="match status" value="1"/>
</dbReference>
<dbReference type="InterPro" id="IPR029061">
    <property type="entry name" value="THDP-binding"/>
</dbReference>
<dbReference type="InterPro" id="IPR033248">
    <property type="entry name" value="Transketolase_C"/>
</dbReference>
<dbReference type="SUPFAM" id="SSF52922">
    <property type="entry name" value="TK C-terminal domain-like"/>
    <property type="match status" value="1"/>
</dbReference>
<dbReference type="FunFam" id="3.40.50.970:FF:000001">
    <property type="entry name" value="Pyruvate dehydrogenase E1 beta subunit"/>
    <property type="match status" value="1"/>
</dbReference>
<dbReference type="Pfam" id="PF02780">
    <property type="entry name" value="Transketolase_C"/>
    <property type="match status" value="1"/>
</dbReference>
<keyword evidence="6" id="KW-1185">Reference proteome</keyword>
<dbReference type="GO" id="GO:0016491">
    <property type="term" value="F:oxidoreductase activity"/>
    <property type="evidence" value="ECO:0007669"/>
    <property type="project" value="UniProtKB-KW"/>
</dbReference>
<organism evidence="5 6">
    <name type="scientific">Sphingomonas paeninsulae</name>
    <dbReference type="NCBI Taxonomy" id="2319844"/>
    <lineage>
        <taxon>Bacteria</taxon>
        <taxon>Pseudomonadati</taxon>
        <taxon>Pseudomonadota</taxon>
        <taxon>Alphaproteobacteria</taxon>
        <taxon>Sphingomonadales</taxon>
        <taxon>Sphingomonadaceae</taxon>
        <taxon>Sphingomonas</taxon>
    </lineage>
</organism>
<dbReference type="CDD" id="cd07036">
    <property type="entry name" value="TPP_PYR_E1-PDHc-beta_like"/>
    <property type="match status" value="1"/>
</dbReference>
<dbReference type="FunFam" id="3.40.50.920:FF:000001">
    <property type="entry name" value="Pyruvate dehydrogenase E1 beta subunit"/>
    <property type="match status" value="1"/>
</dbReference>
<evidence type="ECO:0000259" key="4">
    <source>
        <dbReference type="SMART" id="SM00861"/>
    </source>
</evidence>
<protein>
    <submittedName>
        <fullName evidence="5">Alpha-ketoacid dehydrogenase subunit beta</fullName>
    </submittedName>
</protein>
<evidence type="ECO:0000256" key="3">
    <source>
        <dbReference type="ARBA" id="ARBA00023052"/>
    </source>
</evidence>
<comment type="cofactor">
    <cofactor evidence="1">
        <name>thiamine diphosphate</name>
        <dbReference type="ChEBI" id="CHEBI:58937"/>
    </cofactor>
</comment>
<name>A0A494TH34_SPHPE</name>
<dbReference type="RefSeq" id="WP_121151468.1">
    <property type="nucleotide sequence ID" value="NZ_CP032828.1"/>
</dbReference>
<keyword evidence="2" id="KW-0560">Oxidoreductase</keyword>
<dbReference type="Proteomes" id="UP000276254">
    <property type="component" value="Plasmid unnamed1"/>
</dbReference>
<dbReference type="InterPro" id="IPR005475">
    <property type="entry name" value="Transketolase-like_Pyr-bd"/>
</dbReference>
<gene>
    <name evidence="5" type="ORF">D3Y57_03760</name>
</gene>
<dbReference type="EMBL" id="CP032828">
    <property type="protein sequence ID" value="AYJ85156.1"/>
    <property type="molecule type" value="Genomic_DNA"/>
</dbReference>
<dbReference type="PANTHER" id="PTHR43257:SF2">
    <property type="entry name" value="PYRUVATE DEHYDROGENASE E1 COMPONENT SUBUNIT BETA"/>
    <property type="match status" value="1"/>
</dbReference>
<dbReference type="Gene3D" id="3.40.50.920">
    <property type="match status" value="1"/>
</dbReference>
<dbReference type="AlphaFoldDB" id="A0A494TH34"/>
<accession>A0A494TH34</accession>
<feature type="domain" description="Transketolase-like pyrimidine-binding" evidence="4">
    <location>
        <begin position="22"/>
        <end position="197"/>
    </location>
</feature>
<dbReference type="PANTHER" id="PTHR43257">
    <property type="entry name" value="PYRUVATE DEHYDROGENASE E1 COMPONENT BETA SUBUNIT"/>
    <property type="match status" value="1"/>
</dbReference>
<dbReference type="KEGG" id="spha:D3Y57_03760"/>
<dbReference type="OrthoDB" id="7821727at2"/>
<dbReference type="InterPro" id="IPR009014">
    <property type="entry name" value="Transketo_C/PFOR_II"/>
</dbReference>
<sequence length="355" mass="37681">MSSPDTVEKTKSSATAPRQRRLTIARALNEAIHQEMTADASVVVLGEDLAKIGGVWSTTGGLLDAFGADRVRDTPISESGFIGAAVGMAAVGLRPIVELMFVDFFGVCMNAISSLAAKQRFFSGGQVKCPMVLMTSVGGGYSDGGQHSQCLYATFGHLPGLKVVIPSNAYDAKGMLRSAIRDDDPVVFMFHKGVHGLGWLGTVPRAATHVPEEEYYVPLGKAAVAREGTDLTFVGLGLTVHHAIDAANVLQKEGVSCEVIDLRSIAPLDRDTIRASVRKTGRLIAVDDDYMSYGVSGEVIASVCEDAGIALKATPRRLCFPDIPIPFSPALEPGLLPNGERLAALAREVLSEKRT</sequence>
<keyword evidence="5" id="KW-0614">Plasmid</keyword>
<evidence type="ECO:0000313" key="6">
    <source>
        <dbReference type="Proteomes" id="UP000276254"/>
    </source>
</evidence>
<dbReference type="SMART" id="SM00861">
    <property type="entry name" value="Transket_pyr"/>
    <property type="match status" value="1"/>
</dbReference>
<dbReference type="SUPFAM" id="SSF52518">
    <property type="entry name" value="Thiamin diphosphate-binding fold (THDP-binding)"/>
    <property type="match status" value="1"/>
</dbReference>
<evidence type="ECO:0000256" key="1">
    <source>
        <dbReference type="ARBA" id="ARBA00001964"/>
    </source>
</evidence>
<geneLocation type="plasmid" evidence="5">
    <name>unnamed1</name>
</geneLocation>
<proteinExistence type="predicted"/>
<reference evidence="5 6" key="1">
    <citation type="submission" date="2018-09" db="EMBL/GenBank/DDBJ databases">
        <title>Sphingomonas peninsula sp. nov., isolated from fildes peninsula, Antarctic soil.</title>
        <authorList>
            <person name="Yingchao G."/>
        </authorList>
    </citation>
    <scope>NUCLEOTIDE SEQUENCE [LARGE SCALE GENOMIC DNA]</scope>
    <source>
        <strain evidence="5 6">YZ-8</strain>
        <plasmid evidence="5 6">unnamed1</plasmid>
    </source>
</reference>
<evidence type="ECO:0000313" key="5">
    <source>
        <dbReference type="EMBL" id="AYJ85156.1"/>
    </source>
</evidence>
<keyword evidence="3" id="KW-0786">Thiamine pyrophosphate</keyword>
<dbReference type="Gene3D" id="3.40.50.970">
    <property type="match status" value="1"/>
</dbReference>